<sequence length="91" mass="10229">MLNIARQFYYILAEQFDADPFLIFTLRGRNKEQVIEALRSERAAAQPGDQTSSEVVQPVVATLKLEDHIATSGKRVLQSILRLVNRTASGR</sequence>
<comment type="caution">
    <text evidence="1">The sequence shown here is derived from an EMBL/GenBank/DDBJ whole genome shotgun (WGS) entry which is preliminary data.</text>
</comment>
<gene>
    <name evidence="1" type="ORF">KDK_03610</name>
</gene>
<dbReference type="RefSeq" id="WP_126548440.1">
    <property type="nucleotide sequence ID" value="NZ_BIFS01000001.1"/>
</dbReference>
<dbReference type="AlphaFoldDB" id="A0A402ABU7"/>
<evidence type="ECO:0000313" key="1">
    <source>
        <dbReference type="EMBL" id="GCE16561.1"/>
    </source>
</evidence>
<dbReference type="EMBL" id="BIFS01000001">
    <property type="protein sequence ID" value="GCE16561.1"/>
    <property type="molecule type" value="Genomic_DNA"/>
</dbReference>
<reference evidence="2" key="1">
    <citation type="submission" date="2018-12" db="EMBL/GenBank/DDBJ databases">
        <title>Tengunoibacter tsumagoiensis gen. nov., sp. nov., Dictyobacter kobayashii sp. nov., D. alpinus sp. nov., and D. joshuensis sp. nov. and description of Dictyobacteraceae fam. nov. within the order Ktedonobacterales isolated from Tengu-no-mugimeshi.</title>
        <authorList>
            <person name="Wang C.M."/>
            <person name="Zheng Y."/>
            <person name="Sakai Y."/>
            <person name="Toyoda A."/>
            <person name="Minakuchi Y."/>
            <person name="Abe K."/>
            <person name="Yokota A."/>
            <person name="Yabe S."/>
        </authorList>
    </citation>
    <scope>NUCLEOTIDE SEQUENCE [LARGE SCALE GENOMIC DNA]</scope>
    <source>
        <strain evidence="2">Uno11</strain>
    </source>
</reference>
<dbReference type="OrthoDB" id="188274at2"/>
<protein>
    <submittedName>
        <fullName evidence="1">Uncharacterized protein</fullName>
    </submittedName>
</protein>
<dbReference type="Proteomes" id="UP000287188">
    <property type="component" value="Unassembled WGS sequence"/>
</dbReference>
<proteinExistence type="predicted"/>
<keyword evidence="2" id="KW-1185">Reference proteome</keyword>
<evidence type="ECO:0000313" key="2">
    <source>
        <dbReference type="Proteomes" id="UP000287188"/>
    </source>
</evidence>
<name>A0A402ABU7_9CHLR</name>
<accession>A0A402ABU7</accession>
<organism evidence="1 2">
    <name type="scientific">Dictyobacter kobayashii</name>
    <dbReference type="NCBI Taxonomy" id="2014872"/>
    <lineage>
        <taxon>Bacteria</taxon>
        <taxon>Bacillati</taxon>
        <taxon>Chloroflexota</taxon>
        <taxon>Ktedonobacteria</taxon>
        <taxon>Ktedonobacterales</taxon>
        <taxon>Dictyobacteraceae</taxon>
        <taxon>Dictyobacter</taxon>
    </lineage>
</organism>